<sequence length="123" mass="14208">MKMCKCTARYSTMYEYLAVGGEALGDDAVRPQFIHWLKQPGLILSVSVSSYIKFQKEFAGLHEDHVHGTGEENFELRFIVNPRHHVCDRTASLRRIPDCQNKSKIVVRRELMSQRKNKLVFAV</sequence>
<protein>
    <submittedName>
        <fullName evidence="1">Uncharacterized protein</fullName>
    </submittedName>
</protein>
<gene>
    <name evidence="1" type="ORF">TR149102</name>
</gene>
<reference evidence="1" key="1">
    <citation type="submission" date="2016-01" db="EMBL/GenBank/DDBJ databases">
        <title>Reference transcriptome for the parasite Schistocephalus solidus: insights into the molecular evolution of parasitism.</title>
        <authorList>
            <person name="Hebert F.O."/>
            <person name="Grambauer S."/>
            <person name="Barber I."/>
            <person name="Landry C.R."/>
            <person name="Aubin-Horth N."/>
        </authorList>
    </citation>
    <scope>NUCLEOTIDE SEQUENCE</scope>
</reference>
<evidence type="ECO:0000313" key="1">
    <source>
        <dbReference type="EMBL" id="JAP39262.1"/>
    </source>
</evidence>
<organism evidence="1">
    <name type="scientific">Schistocephalus solidus</name>
    <name type="common">Tapeworm</name>
    <dbReference type="NCBI Taxonomy" id="70667"/>
    <lineage>
        <taxon>Eukaryota</taxon>
        <taxon>Metazoa</taxon>
        <taxon>Spiralia</taxon>
        <taxon>Lophotrochozoa</taxon>
        <taxon>Platyhelminthes</taxon>
        <taxon>Cestoda</taxon>
        <taxon>Eucestoda</taxon>
        <taxon>Diphyllobothriidea</taxon>
        <taxon>Diphyllobothriidae</taxon>
        <taxon>Schistocephalus</taxon>
    </lineage>
</organism>
<name>A0A0X3NU58_SCHSO</name>
<dbReference type="EMBL" id="GEEE01023963">
    <property type="protein sequence ID" value="JAP39262.1"/>
    <property type="molecule type" value="Transcribed_RNA"/>
</dbReference>
<accession>A0A0X3NU58</accession>
<proteinExistence type="predicted"/>
<dbReference type="AlphaFoldDB" id="A0A0X3NU58"/>